<dbReference type="EMBL" id="LNYG01000012">
    <property type="protein sequence ID" value="KTD09435.1"/>
    <property type="molecule type" value="Genomic_DNA"/>
</dbReference>
<gene>
    <name evidence="2" type="ORF">Ljam_0785</name>
</gene>
<keyword evidence="1" id="KW-0732">Signal</keyword>
<dbReference type="AlphaFoldDB" id="A0A0W0UNH1"/>
<evidence type="ECO:0000313" key="3">
    <source>
        <dbReference type="Proteomes" id="UP000054715"/>
    </source>
</evidence>
<sequence length="112" mass="13558">MHHCSIKKFRLLPAFMASLFLFVAAVFFAATTQAATSTPLTPNANKTELAYFYVYDRYPGRYWGPWRHRHYHSNVYWTGWRPYYYRHGYRCQRSCLINRWNGVIIRCVKRCY</sequence>
<organism evidence="2 3">
    <name type="scientific">Legionella jamestowniensis</name>
    <dbReference type="NCBI Taxonomy" id="455"/>
    <lineage>
        <taxon>Bacteria</taxon>
        <taxon>Pseudomonadati</taxon>
        <taxon>Pseudomonadota</taxon>
        <taxon>Gammaproteobacteria</taxon>
        <taxon>Legionellales</taxon>
        <taxon>Legionellaceae</taxon>
        <taxon>Legionella</taxon>
    </lineage>
</organism>
<feature type="signal peptide" evidence="1">
    <location>
        <begin position="1"/>
        <end position="29"/>
    </location>
</feature>
<name>A0A0W0UNH1_9GAMM</name>
<evidence type="ECO:0000256" key="1">
    <source>
        <dbReference type="SAM" id="SignalP"/>
    </source>
</evidence>
<dbReference type="RefSeq" id="WP_131762354.1">
    <property type="nucleotide sequence ID" value="NZ_LNYG01000012.1"/>
</dbReference>
<dbReference type="OrthoDB" id="5653145at2"/>
<evidence type="ECO:0000313" key="2">
    <source>
        <dbReference type="EMBL" id="KTD09435.1"/>
    </source>
</evidence>
<accession>A0A0W0UNH1</accession>
<reference evidence="2 3" key="1">
    <citation type="submission" date="2015-11" db="EMBL/GenBank/DDBJ databases">
        <title>Genomic analysis of 38 Legionella species identifies large and diverse effector repertoires.</title>
        <authorList>
            <person name="Burstein D."/>
            <person name="Amaro F."/>
            <person name="Zusman T."/>
            <person name="Lifshitz Z."/>
            <person name="Cohen O."/>
            <person name="Gilbert J.A."/>
            <person name="Pupko T."/>
            <person name="Shuman H.A."/>
            <person name="Segal G."/>
        </authorList>
    </citation>
    <scope>NUCLEOTIDE SEQUENCE [LARGE SCALE GENOMIC DNA]</scope>
    <source>
        <strain evidence="2 3">JA-26-G1-E2</strain>
    </source>
</reference>
<dbReference type="Proteomes" id="UP000054715">
    <property type="component" value="Unassembled WGS sequence"/>
</dbReference>
<dbReference type="PATRIC" id="fig|455.5.peg.836"/>
<comment type="caution">
    <text evidence="2">The sequence shown here is derived from an EMBL/GenBank/DDBJ whole genome shotgun (WGS) entry which is preliminary data.</text>
</comment>
<protein>
    <submittedName>
        <fullName evidence="2">Uncharacterized protein</fullName>
    </submittedName>
</protein>
<feature type="chain" id="PRO_5006914247" evidence="1">
    <location>
        <begin position="30"/>
        <end position="112"/>
    </location>
</feature>
<proteinExistence type="predicted"/>